<protein>
    <submittedName>
        <fullName evidence="1">Uncharacterized protein</fullName>
    </submittedName>
</protein>
<evidence type="ECO:0000313" key="2">
    <source>
        <dbReference type="Proteomes" id="UP000607645"/>
    </source>
</evidence>
<dbReference type="AlphaFoldDB" id="A0A8J6MBZ2"/>
<dbReference type="InterPro" id="IPR010985">
    <property type="entry name" value="Ribbon_hlx_hlx"/>
</dbReference>
<proteinExistence type="predicted"/>
<dbReference type="RefSeq" id="WP_186918280.1">
    <property type="nucleotide sequence ID" value="NZ_JACOPQ010000001.1"/>
</dbReference>
<dbReference type="Gene3D" id="1.10.1220.10">
    <property type="entry name" value="Met repressor-like"/>
    <property type="match status" value="1"/>
</dbReference>
<comment type="caution">
    <text evidence="1">The sequence shown here is derived from an EMBL/GenBank/DDBJ whole genome shotgun (WGS) entry which is preliminary data.</text>
</comment>
<organism evidence="1 2">
    <name type="scientific">Lawsonibacter faecis</name>
    <dbReference type="NCBI Taxonomy" id="2763052"/>
    <lineage>
        <taxon>Bacteria</taxon>
        <taxon>Bacillati</taxon>
        <taxon>Bacillota</taxon>
        <taxon>Clostridia</taxon>
        <taxon>Eubacteriales</taxon>
        <taxon>Oscillospiraceae</taxon>
        <taxon>Lawsonibacter</taxon>
    </lineage>
</organism>
<reference evidence="1" key="1">
    <citation type="submission" date="2020-08" db="EMBL/GenBank/DDBJ databases">
        <title>Genome public.</title>
        <authorList>
            <person name="Liu C."/>
            <person name="Sun Q."/>
        </authorList>
    </citation>
    <scope>NUCLEOTIDE SEQUENCE</scope>
    <source>
        <strain evidence="1">NSJ-52</strain>
    </source>
</reference>
<sequence length="60" mass="6826">MATERPRFTITVSEEMLKQIDDYRFTNRIGNRTQAVNALIRLGLEALEKEKAASAEEPDS</sequence>
<dbReference type="InterPro" id="IPR013321">
    <property type="entry name" value="Arc_rbn_hlx_hlx"/>
</dbReference>
<dbReference type="SUPFAM" id="SSF47598">
    <property type="entry name" value="Ribbon-helix-helix"/>
    <property type="match status" value="1"/>
</dbReference>
<evidence type="ECO:0000313" key="1">
    <source>
        <dbReference type="EMBL" id="MBC5735724.1"/>
    </source>
</evidence>
<dbReference type="EMBL" id="JACOPQ010000001">
    <property type="protein sequence ID" value="MBC5735724.1"/>
    <property type="molecule type" value="Genomic_DNA"/>
</dbReference>
<accession>A0A8J6MBZ2</accession>
<name>A0A8J6MBZ2_9FIRM</name>
<dbReference type="CDD" id="cd22231">
    <property type="entry name" value="RHH_NikR_HicB-like"/>
    <property type="match status" value="1"/>
</dbReference>
<dbReference type="GO" id="GO:0006355">
    <property type="term" value="P:regulation of DNA-templated transcription"/>
    <property type="evidence" value="ECO:0007669"/>
    <property type="project" value="InterPro"/>
</dbReference>
<keyword evidence="2" id="KW-1185">Reference proteome</keyword>
<dbReference type="Proteomes" id="UP000607645">
    <property type="component" value="Unassembled WGS sequence"/>
</dbReference>
<gene>
    <name evidence="1" type="ORF">H8S62_01695</name>
</gene>